<evidence type="ECO:0008006" key="5">
    <source>
        <dbReference type="Google" id="ProtNLM"/>
    </source>
</evidence>
<evidence type="ECO:0000313" key="3">
    <source>
        <dbReference type="EMBL" id="QIK75211.1"/>
    </source>
</evidence>
<feature type="compositionally biased region" description="Low complexity" evidence="1">
    <location>
        <begin position="402"/>
        <end position="417"/>
    </location>
</feature>
<accession>A0A6G7YEZ2</accession>
<dbReference type="InterPro" id="IPR051533">
    <property type="entry name" value="WaaL-like"/>
</dbReference>
<feature type="transmembrane region" description="Helical" evidence="2">
    <location>
        <begin position="221"/>
        <end position="242"/>
    </location>
</feature>
<dbReference type="KEGG" id="npi:G7071_07010"/>
<feature type="transmembrane region" description="Helical" evidence="2">
    <location>
        <begin position="151"/>
        <end position="171"/>
    </location>
</feature>
<feature type="transmembrane region" description="Helical" evidence="2">
    <location>
        <begin position="90"/>
        <end position="108"/>
    </location>
</feature>
<dbReference type="AlphaFoldDB" id="A0A6G7YEZ2"/>
<dbReference type="Proteomes" id="UP000502035">
    <property type="component" value="Chromosome"/>
</dbReference>
<feature type="transmembrane region" description="Helical" evidence="2">
    <location>
        <begin position="178"/>
        <end position="194"/>
    </location>
</feature>
<feature type="transmembrane region" description="Helical" evidence="2">
    <location>
        <begin position="61"/>
        <end position="78"/>
    </location>
</feature>
<protein>
    <recommendedName>
        <fullName evidence="5">O-antigen ligase family protein</fullName>
    </recommendedName>
</protein>
<dbReference type="PANTHER" id="PTHR37422:SF13">
    <property type="entry name" value="LIPOPOLYSACCHARIDE BIOSYNTHESIS PROTEIN PA4999-RELATED"/>
    <property type="match status" value="1"/>
</dbReference>
<dbReference type="EMBL" id="CP049866">
    <property type="protein sequence ID" value="QIK75211.1"/>
    <property type="molecule type" value="Genomic_DNA"/>
</dbReference>
<keyword evidence="4" id="KW-1185">Reference proteome</keyword>
<dbReference type="PANTHER" id="PTHR37422">
    <property type="entry name" value="TEICHURONIC ACID BIOSYNTHESIS PROTEIN TUAE"/>
    <property type="match status" value="1"/>
</dbReference>
<feature type="transmembrane region" description="Helical" evidence="2">
    <location>
        <begin position="306"/>
        <end position="325"/>
    </location>
</feature>
<name>A0A6G7YEZ2_9ACTN</name>
<dbReference type="RefSeq" id="WP_166316629.1">
    <property type="nucleotide sequence ID" value="NZ_CP049866.1"/>
</dbReference>
<feature type="transmembrane region" description="Helical" evidence="2">
    <location>
        <begin position="200"/>
        <end position="216"/>
    </location>
</feature>
<keyword evidence="2" id="KW-1133">Transmembrane helix</keyword>
<proteinExistence type="predicted"/>
<feature type="region of interest" description="Disordered" evidence="1">
    <location>
        <begin position="383"/>
        <end position="417"/>
    </location>
</feature>
<keyword evidence="2" id="KW-0472">Membrane</keyword>
<organism evidence="3 4">
    <name type="scientific">Nocardioides piscis</name>
    <dbReference type="NCBI Taxonomy" id="2714938"/>
    <lineage>
        <taxon>Bacteria</taxon>
        <taxon>Bacillati</taxon>
        <taxon>Actinomycetota</taxon>
        <taxon>Actinomycetes</taxon>
        <taxon>Propionibacteriales</taxon>
        <taxon>Nocardioidaceae</taxon>
        <taxon>Nocardioides</taxon>
    </lineage>
</organism>
<evidence type="ECO:0000313" key="4">
    <source>
        <dbReference type="Proteomes" id="UP000502035"/>
    </source>
</evidence>
<feature type="transmembrane region" description="Helical" evidence="2">
    <location>
        <begin position="29"/>
        <end position="49"/>
    </location>
</feature>
<feature type="transmembrane region" description="Helical" evidence="2">
    <location>
        <begin position="115"/>
        <end position="139"/>
    </location>
</feature>
<evidence type="ECO:0000256" key="1">
    <source>
        <dbReference type="SAM" id="MobiDB-lite"/>
    </source>
</evidence>
<evidence type="ECO:0000256" key="2">
    <source>
        <dbReference type="SAM" id="Phobius"/>
    </source>
</evidence>
<reference evidence="3 4" key="1">
    <citation type="submission" date="2020-03" db="EMBL/GenBank/DDBJ databases">
        <title>Nocardioides sp. nov., isolated from fish.</title>
        <authorList>
            <person name="Hyun D.-W."/>
            <person name="Bae J.-W."/>
        </authorList>
    </citation>
    <scope>NUCLEOTIDE SEQUENCE [LARGE SCALE GENOMIC DNA]</scope>
    <source>
        <strain evidence="3 4">HDW12A</strain>
    </source>
</reference>
<keyword evidence="2" id="KW-0812">Transmembrane</keyword>
<sequence length="417" mass="44134">MTRVYAAWSPLWVLMGAIAFLQPLNGVRPWTPSASVGDLALVGLSLACLPFLSRLRMPPRLLVPFVGVLTMAAGGLLGMVATDGWWQLEWLARFVLGMPFVIVTLSVVRPSPRLATWLAGCYCAGAAVSAVAAVFGPVVPGFARAHGLGEHLMHLAVSTMFGVVFAIGWFVSATTWKVRVLAVALGLLCLWGQLLTGARSALIGTLIAATYLAILGRRRGLYAAAGATVAGAVALAAAMPFMPPGSTLHRIFGGELTGLVDLSNSAHIQDARDALAEIGQHPLTGLGFAQGLDAHNLVLEAANMGGVLGLAGFFLIWSTVGCLLVRQLRLGIRPQHWVRAAPLVGVMGYFALAQLENMVWDRHLWFYITVALFALPPTLADPDDEAQDPWDDQKVGNTLDRAAAPTPSSACTTATSQ</sequence>
<gene>
    <name evidence="3" type="ORF">G7071_07010</name>
</gene>